<keyword evidence="2" id="KW-1185">Reference proteome</keyword>
<proteinExistence type="predicted"/>
<comment type="caution">
    <text evidence="1">The sequence shown here is derived from an EMBL/GenBank/DDBJ whole genome shotgun (WGS) entry which is preliminary data.</text>
</comment>
<organism evidence="1 2">
    <name type="scientific">Gordonia paraffinivorans NBRC 108238</name>
    <dbReference type="NCBI Taxonomy" id="1223543"/>
    <lineage>
        <taxon>Bacteria</taxon>
        <taxon>Bacillati</taxon>
        <taxon>Actinomycetota</taxon>
        <taxon>Actinomycetes</taxon>
        <taxon>Mycobacteriales</taxon>
        <taxon>Gordoniaceae</taxon>
        <taxon>Gordonia</taxon>
    </lineage>
</organism>
<reference evidence="1 2" key="1">
    <citation type="submission" date="2013-02" db="EMBL/GenBank/DDBJ databases">
        <title>Whole genome shotgun sequence of Gordonia paraffinivorans NBRC 108238.</title>
        <authorList>
            <person name="Isaki-Nakamura S."/>
            <person name="Hosoyama A."/>
            <person name="Tsuchikane K."/>
            <person name="Ando Y."/>
            <person name="Baba S."/>
            <person name="Ohji S."/>
            <person name="Hamada M."/>
            <person name="Tamura T."/>
            <person name="Yamazoe A."/>
            <person name="Yamazaki S."/>
            <person name="Fujita N."/>
        </authorList>
    </citation>
    <scope>NUCLEOTIDE SEQUENCE [LARGE SCALE GENOMIC DNA]</scope>
    <source>
        <strain evidence="1 2">NBRC 108238</strain>
    </source>
</reference>
<dbReference type="EMBL" id="BAOQ01000001">
    <property type="protein sequence ID" value="GAC82235.1"/>
    <property type="molecule type" value="Genomic_DNA"/>
</dbReference>
<accession>A0ABQ0IFQ1</accession>
<evidence type="ECO:0000313" key="1">
    <source>
        <dbReference type="EMBL" id="GAC82235.1"/>
    </source>
</evidence>
<evidence type="ECO:0000313" key="2">
    <source>
        <dbReference type="Proteomes" id="UP000035021"/>
    </source>
</evidence>
<name>A0ABQ0IFQ1_9ACTN</name>
<protein>
    <submittedName>
        <fullName evidence="1">Uncharacterized protein</fullName>
    </submittedName>
</protein>
<gene>
    <name evidence="1" type="ORF">GP2_001_00880</name>
</gene>
<sequence>MNADPGSPPTRDAQHVPHHCRVRRRFHSAPDQTPCGLRFPSCNTPVTQTTQAYPGVMSSTYSKTQRKCQSCGAPLYVRRDVVESETGLGRVDVMLVCRDETCAEPARHLRTEHLQPA</sequence>
<dbReference type="Proteomes" id="UP000035021">
    <property type="component" value="Unassembled WGS sequence"/>
</dbReference>